<reference evidence="2 3" key="1">
    <citation type="journal article" date="2024" name="BMC Genomics">
        <title>De novo assembly and annotation of Popillia japonica's genome with initial clues to its potential as an invasive pest.</title>
        <authorList>
            <person name="Cucini C."/>
            <person name="Boschi S."/>
            <person name="Funari R."/>
            <person name="Cardaioli E."/>
            <person name="Iannotti N."/>
            <person name="Marturano G."/>
            <person name="Paoli F."/>
            <person name="Bruttini M."/>
            <person name="Carapelli A."/>
            <person name="Frati F."/>
            <person name="Nardi F."/>
        </authorList>
    </citation>
    <scope>NUCLEOTIDE SEQUENCE [LARGE SCALE GENOMIC DNA]</scope>
    <source>
        <strain evidence="2">DMR45628</strain>
    </source>
</reference>
<keyword evidence="3" id="KW-1185">Reference proteome</keyword>
<dbReference type="EMBL" id="JASPKY010000022">
    <property type="protein sequence ID" value="KAK9752248.1"/>
    <property type="molecule type" value="Genomic_DNA"/>
</dbReference>
<dbReference type="Proteomes" id="UP001458880">
    <property type="component" value="Unassembled WGS sequence"/>
</dbReference>
<dbReference type="Pfam" id="PF20700">
    <property type="entry name" value="Mutator"/>
    <property type="match status" value="1"/>
</dbReference>
<organism evidence="2 3">
    <name type="scientific">Popillia japonica</name>
    <name type="common">Japanese beetle</name>
    <dbReference type="NCBI Taxonomy" id="7064"/>
    <lineage>
        <taxon>Eukaryota</taxon>
        <taxon>Metazoa</taxon>
        <taxon>Ecdysozoa</taxon>
        <taxon>Arthropoda</taxon>
        <taxon>Hexapoda</taxon>
        <taxon>Insecta</taxon>
        <taxon>Pterygota</taxon>
        <taxon>Neoptera</taxon>
        <taxon>Endopterygota</taxon>
        <taxon>Coleoptera</taxon>
        <taxon>Polyphaga</taxon>
        <taxon>Scarabaeiformia</taxon>
        <taxon>Scarabaeidae</taxon>
        <taxon>Rutelinae</taxon>
        <taxon>Popillia</taxon>
    </lineage>
</organism>
<dbReference type="InterPro" id="IPR049012">
    <property type="entry name" value="Mutator_transp_dom"/>
</dbReference>
<comment type="caution">
    <text evidence="2">The sequence shown here is derived from an EMBL/GenBank/DDBJ whole genome shotgun (WGS) entry which is preliminary data.</text>
</comment>
<accession>A0AAW1N1J2</accession>
<evidence type="ECO:0000313" key="3">
    <source>
        <dbReference type="Proteomes" id="UP001458880"/>
    </source>
</evidence>
<dbReference type="AlphaFoldDB" id="A0AAW1N1J2"/>
<gene>
    <name evidence="2" type="ORF">QE152_g4421</name>
</gene>
<sequence>MAALPGSPLLYILYNFCAPSFPLSGRRVVDIQYFMDQIIKSGNHAPFDCSFLHMELMKEERRGLASTYIFRCRLCNIIQKIHTDNADCRDADVNTGIVFGATSIGIEYSQCNELLTTINVPLMAANTFASKERNLATVIQHLQAKNEIWQL</sequence>
<name>A0AAW1N1J2_POPJA</name>
<proteinExistence type="predicted"/>
<feature type="domain" description="Mutator-like transposase" evidence="1">
    <location>
        <begin position="25"/>
        <end position="143"/>
    </location>
</feature>
<protein>
    <recommendedName>
        <fullName evidence="1">Mutator-like transposase domain-containing protein</fullName>
    </recommendedName>
</protein>
<evidence type="ECO:0000259" key="1">
    <source>
        <dbReference type="Pfam" id="PF20700"/>
    </source>
</evidence>
<evidence type="ECO:0000313" key="2">
    <source>
        <dbReference type="EMBL" id="KAK9752248.1"/>
    </source>
</evidence>